<feature type="transmembrane region" description="Helical" evidence="1">
    <location>
        <begin position="90"/>
        <end position="108"/>
    </location>
</feature>
<keyword evidence="1" id="KW-1133">Transmembrane helix</keyword>
<dbReference type="PANTHER" id="PTHR11360">
    <property type="entry name" value="MONOCARBOXYLATE TRANSPORTER"/>
    <property type="match status" value="1"/>
</dbReference>
<dbReference type="GeneID" id="108560436"/>
<evidence type="ECO:0000256" key="1">
    <source>
        <dbReference type="SAM" id="Phobius"/>
    </source>
</evidence>
<keyword evidence="1" id="KW-0472">Membrane</keyword>
<organism evidence="2 3">
    <name type="scientific">Nicrophorus vespilloides</name>
    <name type="common">Boreal carrion beetle</name>
    <dbReference type="NCBI Taxonomy" id="110193"/>
    <lineage>
        <taxon>Eukaryota</taxon>
        <taxon>Metazoa</taxon>
        <taxon>Ecdysozoa</taxon>
        <taxon>Arthropoda</taxon>
        <taxon>Hexapoda</taxon>
        <taxon>Insecta</taxon>
        <taxon>Pterygota</taxon>
        <taxon>Neoptera</taxon>
        <taxon>Endopterygota</taxon>
        <taxon>Coleoptera</taxon>
        <taxon>Polyphaga</taxon>
        <taxon>Staphyliniformia</taxon>
        <taxon>Silphidae</taxon>
        <taxon>Nicrophorinae</taxon>
        <taxon>Nicrophorus</taxon>
    </lineage>
</organism>
<reference evidence="3" key="1">
    <citation type="submission" date="2025-08" db="UniProtKB">
        <authorList>
            <consortium name="RefSeq"/>
        </authorList>
    </citation>
    <scope>IDENTIFICATION</scope>
    <source>
        <tissue evidence="3">Whole Larva</tissue>
    </source>
</reference>
<dbReference type="InterPro" id="IPR036259">
    <property type="entry name" value="MFS_trans_sf"/>
</dbReference>
<proteinExistence type="predicted"/>
<evidence type="ECO:0000313" key="2">
    <source>
        <dbReference type="Proteomes" id="UP000695000"/>
    </source>
</evidence>
<dbReference type="Proteomes" id="UP000695000">
    <property type="component" value="Unplaced"/>
</dbReference>
<feature type="transmembrane region" description="Helical" evidence="1">
    <location>
        <begin position="390"/>
        <end position="414"/>
    </location>
</feature>
<feature type="transmembrane region" description="Helical" evidence="1">
    <location>
        <begin position="299"/>
        <end position="325"/>
    </location>
</feature>
<dbReference type="InterPro" id="IPR011701">
    <property type="entry name" value="MFS"/>
</dbReference>
<accession>A0ABM1MFW4</accession>
<dbReference type="RefSeq" id="XP_017773464.1">
    <property type="nucleotide sequence ID" value="XM_017917975.1"/>
</dbReference>
<name>A0ABM1MFW4_NICVS</name>
<protein>
    <submittedName>
        <fullName evidence="3">Monocarboxylate transporter 3 isoform X1</fullName>
    </submittedName>
</protein>
<feature type="transmembrane region" description="Helical" evidence="1">
    <location>
        <begin position="114"/>
        <end position="134"/>
    </location>
</feature>
<dbReference type="Gene3D" id="1.20.1250.20">
    <property type="entry name" value="MFS general substrate transporter like domains"/>
    <property type="match status" value="1"/>
</dbReference>
<dbReference type="SUPFAM" id="SSF103473">
    <property type="entry name" value="MFS general substrate transporter"/>
    <property type="match status" value="1"/>
</dbReference>
<sequence>MIMIDKRGRKYELVPPEGGWGYMVALGISLYLSVTIVPICVFGIVFGTFLSKIGDETYGITLVNGIFNTVLSFTGLLANHLLQKYSCRSVGLLGAVLFFVGAFSTVFIQNLNQLILTFGVFQGLGFGLLLPSGFTSFNGYFDKRQNVMMGVNQALVVAISIAWPGITQKLMDAYGWRGTQLIFAGLSLHAVLAMLALQPVKRHMKKQYITSIEAQVHYFVEEGENGEPKITDGEKPLLGNVKASIVANELERRKASVISIGSLGISVSQVDTSRIEGKPKGLWTTIYDALDLSLFKDPVYVNIAFGLALSLTADIAFLSIFPMILKNANYSPADITIILTVYFSSDLACRVGLSVLSAIISVKNRYVVLAGALLSAFFRTVLIMNDDNFYIVLITCGALGFLRCMVQTPIPLVVAEQYGPRFPTAFTLYMVVGGVVACIFGPLIGFVKEVTQSDKMAVHLLTGAYLLCGIPWTIELLLKRLSKKNIVNN</sequence>
<feature type="transmembrane region" description="Helical" evidence="1">
    <location>
        <begin position="58"/>
        <end position="78"/>
    </location>
</feature>
<keyword evidence="2" id="KW-1185">Reference proteome</keyword>
<feature type="transmembrane region" description="Helical" evidence="1">
    <location>
        <begin position="20"/>
        <end position="46"/>
    </location>
</feature>
<feature type="transmembrane region" description="Helical" evidence="1">
    <location>
        <begin position="426"/>
        <end position="444"/>
    </location>
</feature>
<keyword evidence="1" id="KW-0812">Transmembrane</keyword>
<gene>
    <name evidence="3" type="primary">LOC108560436</name>
</gene>
<feature type="transmembrane region" description="Helical" evidence="1">
    <location>
        <begin position="337"/>
        <end position="359"/>
    </location>
</feature>
<dbReference type="PANTHER" id="PTHR11360:SF309">
    <property type="entry name" value="MONOCARBOXYLATE TRANSPORTER 7-LIKE PROTEIN"/>
    <property type="match status" value="1"/>
</dbReference>
<dbReference type="InterPro" id="IPR050327">
    <property type="entry name" value="Proton-linked_MCT"/>
</dbReference>
<feature type="transmembrane region" description="Helical" evidence="1">
    <location>
        <begin position="178"/>
        <end position="197"/>
    </location>
</feature>
<dbReference type="Pfam" id="PF07690">
    <property type="entry name" value="MFS_1"/>
    <property type="match status" value="1"/>
</dbReference>
<feature type="transmembrane region" description="Helical" evidence="1">
    <location>
        <begin position="146"/>
        <end position="166"/>
    </location>
</feature>
<feature type="transmembrane region" description="Helical" evidence="1">
    <location>
        <begin position="456"/>
        <end position="478"/>
    </location>
</feature>
<evidence type="ECO:0000313" key="3">
    <source>
        <dbReference type="RefSeq" id="XP_017773464.1"/>
    </source>
</evidence>